<dbReference type="EMBL" id="JACIDY010000007">
    <property type="protein sequence ID" value="MBB3941174.1"/>
    <property type="molecule type" value="Genomic_DNA"/>
</dbReference>
<name>A0A7W6FZ56_9SPHN</name>
<dbReference type="InterPro" id="IPR036102">
    <property type="entry name" value="OsmC/Ohrsf"/>
</dbReference>
<proteinExistence type="predicted"/>
<accession>A0A7W6FZ56</accession>
<dbReference type="InterPro" id="IPR003718">
    <property type="entry name" value="OsmC/Ohr_fam"/>
</dbReference>
<sequence length="170" mass="18429">MSDANDKLDQAIGRETGEGRFQVVISSGGVQFFADEPTSAGGLGSGPNPYQLLGSALAACTTMTLRLYADQKGWPVEDIRTAVGHRREQGGKPTDLFIRHITFSGDLTEEQRARLLEIADRCPVHRTLTASARVETKADELAPTCDGEDAHMADMEALISVGRRSFDFTD</sequence>
<protein>
    <submittedName>
        <fullName evidence="1">Putative redox protein</fullName>
    </submittedName>
</protein>
<dbReference type="SUPFAM" id="SSF82784">
    <property type="entry name" value="OsmC-like"/>
    <property type="match status" value="1"/>
</dbReference>
<gene>
    <name evidence="1" type="ORF">GGR39_002842</name>
</gene>
<dbReference type="InterPro" id="IPR015946">
    <property type="entry name" value="KH_dom-like_a/b"/>
</dbReference>
<dbReference type="AlphaFoldDB" id="A0A7W6FZ56"/>
<keyword evidence="2" id="KW-1185">Reference proteome</keyword>
<evidence type="ECO:0000313" key="1">
    <source>
        <dbReference type="EMBL" id="MBB3941174.1"/>
    </source>
</evidence>
<organism evidence="1 2">
    <name type="scientific">Novosphingobium fluoreni</name>
    <dbReference type="NCBI Taxonomy" id="1391222"/>
    <lineage>
        <taxon>Bacteria</taxon>
        <taxon>Pseudomonadati</taxon>
        <taxon>Pseudomonadota</taxon>
        <taxon>Alphaproteobacteria</taxon>
        <taxon>Sphingomonadales</taxon>
        <taxon>Sphingomonadaceae</taxon>
        <taxon>Novosphingobium</taxon>
    </lineage>
</organism>
<dbReference type="Pfam" id="PF02566">
    <property type="entry name" value="OsmC"/>
    <property type="match status" value="1"/>
</dbReference>
<reference evidence="1 2" key="1">
    <citation type="submission" date="2020-08" db="EMBL/GenBank/DDBJ databases">
        <title>Genomic Encyclopedia of Type Strains, Phase IV (KMG-IV): sequencing the most valuable type-strain genomes for metagenomic binning, comparative biology and taxonomic classification.</title>
        <authorList>
            <person name="Goeker M."/>
        </authorList>
    </citation>
    <scope>NUCLEOTIDE SEQUENCE [LARGE SCALE GENOMIC DNA]</scope>
    <source>
        <strain evidence="1 2">DSM 27568</strain>
    </source>
</reference>
<dbReference type="PANTHER" id="PTHR39624:SF2">
    <property type="entry name" value="OSMC-LIKE PROTEIN"/>
    <property type="match status" value="1"/>
</dbReference>
<comment type="caution">
    <text evidence="1">The sequence shown here is derived from an EMBL/GenBank/DDBJ whole genome shotgun (WGS) entry which is preliminary data.</text>
</comment>
<dbReference type="PANTHER" id="PTHR39624">
    <property type="entry name" value="PROTEIN INVOLVED IN RIMO-MEDIATED BETA-METHYLTHIOLATION OF RIBOSOMAL PROTEIN S12 YCAO"/>
    <property type="match status" value="1"/>
</dbReference>
<evidence type="ECO:0000313" key="2">
    <source>
        <dbReference type="Proteomes" id="UP000561459"/>
    </source>
</evidence>
<dbReference type="RefSeq" id="WP_183617790.1">
    <property type="nucleotide sequence ID" value="NZ_JACIDY010000007.1"/>
</dbReference>
<dbReference type="Gene3D" id="3.30.300.20">
    <property type="match status" value="1"/>
</dbReference>
<dbReference type="Proteomes" id="UP000561459">
    <property type="component" value="Unassembled WGS sequence"/>
</dbReference>